<protein>
    <submittedName>
        <fullName evidence="3">C2H2-type domain-containing protein</fullName>
    </submittedName>
</protein>
<evidence type="ECO:0000313" key="2">
    <source>
        <dbReference type="Proteomes" id="UP000270296"/>
    </source>
</evidence>
<evidence type="ECO:0000313" key="3">
    <source>
        <dbReference type="WBParaSite" id="SBAD_0001233101-mRNA-1"/>
    </source>
</evidence>
<accession>A0A183J7T6</accession>
<dbReference type="Proteomes" id="UP000270296">
    <property type="component" value="Unassembled WGS sequence"/>
</dbReference>
<proteinExistence type="predicted"/>
<organism evidence="3">
    <name type="scientific">Soboliphyme baturini</name>
    <dbReference type="NCBI Taxonomy" id="241478"/>
    <lineage>
        <taxon>Eukaryota</taxon>
        <taxon>Metazoa</taxon>
        <taxon>Ecdysozoa</taxon>
        <taxon>Nematoda</taxon>
        <taxon>Enoplea</taxon>
        <taxon>Dorylaimia</taxon>
        <taxon>Dioctophymatida</taxon>
        <taxon>Dioctophymatoidea</taxon>
        <taxon>Soboliphymatidae</taxon>
        <taxon>Soboliphyme</taxon>
    </lineage>
</organism>
<keyword evidence="2" id="KW-1185">Reference proteome</keyword>
<evidence type="ECO:0000313" key="1">
    <source>
        <dbReference type="EMBL" id="VDP44147.1"/>
    </source>
</evidence>
<reference evidence="1 2" key="2">
    <citation type="submission" date="2018-11" db="EMBL/GenBank/DDBJ databases">
        <authorList>
            <consortium name="Pathogen Informatics"/>
        </authorList>
    </citation>
    <scope>NUCLEOTIDE SEQUENCE [LARGE SCALE GENOMIC DNA]</scope>
</reference>
<gene>
    <name evidence="1" type="ORF">SBAD_LOCUS11934</name>
</gene>
<dbReference type="EMBL" id="UZAM01016642">
    <property type="protein sequence ID" value="VDP44147.1"/>
    <property type="molecule type" value="Genomic_DNA"/>
</dbReference>
<sequence>MDGARAGRNYTAWPLVCFTGRCFDVIRSISCHILHSDHKKQSLGTYHLIGCPTVRSLRHVTQDSGKVRYVRDNDRLGIVEIIMQMRFQIIIKSTSP</sequence>
<dbReference type="WBParaSite" id="SBAD_0001233101-mRNA-1">
    <property type="protein sequence ID" value="SBAD_0001233101-mRNA-1"/>
    <property type="gene ID" value="SBAD_0001233101"/>
</dbReference>
<name>A0A183J7T6_9BILA</name>
<dbReference type="AlphaFoldDB" id="A0A183J7T6"/>
<reference evidence="3" key="1">
    <citation type="submission" date="2016-06" db="UniProtKB">
        <authorList>
            <consortium name="WormBaseParasite"/>
        </authorList>
    </citation>
    <scope>IDENTIFICATION</scope>
</reference>